<reference evidence="1 2" key="1">
    <citation type="journal article" date="2017" name="Viruses">
        <title>Characterization of Bacillus subtilis Viruses vB_BsuM-Goe2 and vB_BsuM-Goe3.</title>
        <authorList>
            <person name="Willms I.M."/>
            <person name="Hoppert M."/>
            <person name="Hertel R."/>
        </authorList>
    </citation>
    <scope>NUCLEOTIDE SEQUENCE [LARGE SCALE GENOMIC DNA]</scope>
</reference>
<organism evidence="1 2">
    <name type="scientific">Bacillus phage vB_BsuM-Goe2</name>
    <dbReference type="NCBI Taxonomy" id="1933062"/>
    <lineage>
        <taxon>Viruses</taxon>
        <taxon>Duplodnaviria</taxon>
        <taxon>Heunggongvirae</taxon>
        <taxon>Uroviricota</taxon>
        <taxon>Caudoviricetes</taxon>
        <taxon>Herelleviridae</taxon>
        <taxon>Spounavirinae</taxon>
        <taxon>Okubovirus</taxon>
        <taxon>Okubovirus camphawk</taxon>
    </lineage>
</organism>
<gene>
    <name evidence="1" type="ORF">Goe2_c16100</name>
</gene>
<accession>A0A217EQR8</accession>
<evidence type="ECO:0000313" key="2">
    <source>
        <dbReference type="Proteomes" id="UP000224660"/>
    </source>
</evidence>
<sequence length="87" mass="9972">MKVLINYRADRRIKVVEIRSGSKLFLADLEVFMTETGINDFTESHTGKVAVSVGVFKSLWKGRVVHAEPNSFRFRRNAKKTEETVDI</sequence>
<evidence type="ECO:0000313" key="1">
    <source>
        <dbReference type="EMBL" id="APZ82397.1"/>
    </source>
</evidence>
<protein>
    <submittedName>
        <fullName evidence="1">Uncharacterized protein</fullName>
    </submittedName>
</protein>
<dbReference type="Proteomes" id="UP000224660">
    <property type="component" value="Segment"/>
</dbReference>
<proteinExistence type="predicted"/>
<name>A0A217EQR8_9CAUD</name>
<dbReference type="EMBL" id="KY368639">
    <property type="protein sequence ID" value="APZ82397.1"/>
    <property type="molecule type" value="Genomic_DNA"/>
</dbReference>